<evidence type="ECO:0000256" key="2">
    <source>
        <dbReference type="ARBA" id="ARBA00022801"/>
    </source>
</evidence>
<dbReference type="Pfam" id="PF08706">
    <property type="entry name" value="D5_N"/>
    <property type="match status" value="1"/>
</dbReference>
<evidence type="ECO:0000256" key="1">
    <source>
        <dbReference type="ARBA" id="ARBA00022741"/>
    </source>
</evidence>
<dbReference type="PROSITE" id="PS51206">
    <property type="entry name" value="SF3_HELICASE_1"/>
    <property type="match status" value="1"/>
</dbReference>
<dbReference type="PANTHER" id="PTHR35372:SF2">
    <property type="entry name" value="SF3 HELICASE DOMAIN-CONTAINING PROTEIN"/>
    <property type="match status" value="1"/>
</dbReference>
<feature type="region of interest" description="Disordered" evidence="4">
    <location>
        <begin position="1"/>
        <end position="23"/>
    </location>
</feature>
<evidence type="ECO:0000256" key="3">
    <source>
        <dbReference type="ARBA" id="ARBA00022840"/>
    </source>
</evidence>
<name>A0A3G5AHH8_9VIRU</name>
<accession>A0A3G5AHH8</accession>
<evidence type="ECO:0000313" key="6">
    <source>
        <dbReference type="EMBL" id="AYV85333.1"/>
    </source>
</evidence>
<dbReference type="InterPro" id="IPR014818">
    <property type="entry name" value="Phage/plasmid_primase_P4_C"/>
</dbReference>
<dbReference type="InterPro" id="IPR051620">
    <property type="entry name" value="ORF904-like_C"/>
</dbReference>
<dbReference type="InterPro" id="IPR014015">
    <property type="entry name" value="Helicase_SF3_DNA-vir"/>
</dbReference>
<evidence type="ECO:0000259" key="5">
    <source>
        <dbReference type="PROSITE" id="PS51206"/>
    </source>
</evidence>
<organism evidence="6">
    <name type="scientific">Satyrvirus sp</name>
    <dbReference type="NCBI Taxonomy" id="2487771"/>
    <lineage>
        <taxon>Viruses</taxon>
        <taxon>Varidnaviria</taxon>
        <taxon>Bamfordvirae</taxon>
        <taxon>Nucleocytoviricota</taxon>
        <taxon>Megaviricetes</taxon>
        <taxon>Imitervirales</taxon>
        <taxon>Mimiviridae</taxon>
        <taxon>Megamimivirinae</taxon>
    </lineage>
</organism>
<feature type="compositionally biased region" description="Basic and acidic residues" evidence="4">
    <location>
        <begin position="12"/>
        <end position="23"/>
    </location>
</feature>
<reference evidence="6" key="1">
    <citation type="submission" date="2018-10" db="EMBL/GenBank/DDBJ databases">
        <title>Hidden diversity of soil giant viruses.</title>
        <authorList>
            <person name="Schulz F."/>
            <person name="Alteio L."/>
            <person name="Goudeau D."/>
            <person name="Ryan E.M."/>
            <person name="Malmstrom R.R."/>
            <person name="Blanchard J."/>
            <person name="Woyke T."/>
        </authorList>
    </citation>
    <scope>NUCLEOTIDE SEQUENCE</scope>
    <source>
        <strain evidence="6">SAV1</strain>
    </source>
</reference>
<dbReference type="GO" id="GO:0005524">
    <property type="term" value="F:ATP binding"/>
    <property type="evidence" value="ECO:0007669"/>
    <property type="project" value="UniProtKB-KW"/>
</dbReference>
<evidence type="ECO:0000256" key="4">
    <source>
        <dbReference type="SAM" id="MobiDB-lite"/>
    </source>
</evidence>
<feature type="domain" description="SF3 helicase" evidence="5">
    <location>
        <begin position="496"/>
        <end position="678"/>
    </location>
</feature>
<sequence length="847" mass="99779">MTKKNLLTPDNSEEKKKENETNKIELNEMEKIYEFMAKYRVKAEEKTKMTHTMAYQPYISSKIPKNKEEKFMKLYEDAIMKGHNVSIMEISKGFGPLVIKIKLVQDQEEKLYTEELLKQIIELCNGIIKKYVNVKSNKMGAYVLEHDKPIVRRKEYYYNIRIIYPNICVKNSLQTMITKELLEIAKTNKIFGKKKFKNNIEEIINIDNRMFATAWTMYGSKINIHIPPPKITHIYEIANDKVYDSLININPFAQETMDQECKRYYIRLLSIRRYTEDDIVELVSNVKTTEKKDEIIEEELKKLLDKLYEIGGLTDNNLAKIFHYMYPNLFIYDPLATFGSNKKEGTWLTYDEYGKYHICDGMQKAKILLSTKIHDILKEDFDERLNKLKIETENDKKVTEKEQEKILNKFNNKGNTLLSRVKNTVNKCQIIEQLKEFYGKEKIFEKLDEVDPYLIGFDNGVYDLKKRIFRKAEPEELMYITTGYSYKKANPKYVEELEELIEDIYPDEKERKYQMTVNSFCLPGVMHLQEFYMMIGTGGNGKGIMIILIQLVMGSVYCTSISVECFKDNGKVSSNERSQQLAVCKNARLVFVTECNFKENEEFESGLVKSISGGDEQNCKLLYKEQTRYIPKFNLFFITNDQIPIKIKDRSIPRRSRICPHRISFKEDFEYDPTDETQCLAITGLDNKLREDPEYKYAFFQILLNYYFDFIDNNKKLEIPQSLIEENINFKNLNDPIGNFIRDCINITKDNNDKIKTSYIMTILKEYNKETNESFKSIKNYFEKKKIHTIKMHGYPTYIGIKFKKYNDLIDILNPTGINMLIDLKLIDGEKITVTDNDIIDNNIMDD</sequence>
<dbReference type="Pfam" id="PF23162">
    <property type="entry name" value="AEP_C962R"/>
    <property type="match status" value="1"/>
</dbReference>
<proteinExistence type="predicted"/>
<dbReference type="InterPro" id="IPR045455">
    <property type="entry name" value="NrS-1_pol-like_helicase"/>
</dbReference>
<dbReference type="InterPro" id="IPR056443">
    <property type="entry name" value="AEP_C962R"/>
</dbReference>
<keyword evidence="2" id="KW-0378">Hydrolase</keyword>
<keyword evidence="3" id="KW-0067">ATP-binding</keyword>
<dbReference type="EMBL" id="MK072447">
    <property type="protein sequence ID" value="AYV85333.1"/>
    <property type="molecule type" value="Genomic_DNA"/>
</dbReference>
<protein>
    <submittedName>
        <fullName evidence="6">DNA primase</fullName>
    </submittedName>
</protein>
<gene>
    <name evidence="6" type="ORF">Satyrvirus11_15</name>
</gene>
<dbReference type="GO" id="GO:0016787">
    <property type="term" value="F:hydrolase activity"/>
    <property type="evidence" value="ECO:0007669"/>
    <property type="project" value="UniProtKB-KW"/>
</dbReference>
<dbReference type="Pfam" id="PF19263">
    <property type="entry name" value="DUF5906"/>
    <property type="match status" value="1"/>
</dbReference>
<dbReference type="PANTHER" id="PTHR35372">
    <property type="entry name" value="ATP BINDING PROTEIN-RELATED"/>
    <property type="match status" value="1"/>
</dbReference>
<keyword evidence="1" id="KW-0547">Nucleotide-binding</keyword>